<dbReference type="GO" id="GO:0020037">
    <property type="term" value="F:heme binding"/>
    <property type="evidence" value="ECO:0007669"/>
    <property type="project" value="InterPro"/>
</dbReference>
<name>A0A0C9TK09_PAXIN</name>
<evidence type="ECO:0000313" key="3">
    <source>
        <dbReference type="Proteomes" id="UP000053647"/>
    </source>
</evidence>
<dbReference type="OrthoDB" id="2789670at2759"/>
<evidence type="ECO:0000313" key="2">
    <source>
        <dbReference type="EMBL" id="KIJ08177.1"/>
    </source>
</evidence>
<proteinExistence type="predicted"/>
<keyword evidence="3" id="KW-1185">Reference proteome</keyword>
<dbReference type="HOGENOM" id="CLU_3038009_0_0_1"/>
<organism evidence="2 3">
    <name type="scientific">Paxillus involutus ATCC 200175</name>
    <dbReference type="NCBI Taxonomy" id="664439"/>
    <lineage>
        <taxon>Eukaryota</taxon>
        <taxon>Fungi</taxon>
        <taxon>Dikarya</taxon>
        <taxon>Basidiomycota</taxon>
        <taxon>Agaricomycotina</taxon>
        <taxon>Agaricomycetes</taxon>
        <taxon>Agaricomycetidae</taxon>
        <taxon>Boletales</taxon>
        <taxon>Paxilineae</taxon>
        <taxon>Paxillaceae</taxon>
        <taxon>Paxillus</taxon>
    </lineage>
</organism>
<sequence length="55" mass="6012">LVLCSEALRRAQAEIDTIVGNDSLPTFENRSSVPFIEPTPKNVNPQVAPGPPLRR</sequence>
<dbReference type="GO" id="GO:0004497">
    <property type="term" value="F:monooxygenase activity"/>
    <property type="evidence" value="ECO:0007669"/>
    <property type="project" value="InterPro"/>
</dbReference>
<accession>A0A0C9TK09</accession>
<evidence type="ECO:0000256" key="1">
    <source>
        <dbReference type="SAM" id="MobiDB-lite"/>
    </source>
</evidence>
<dbReference type="SUPFAM" id="SSF48264">
    <property type="entry name" value="Cytochrome P450"/>
    <property type="match status" value="1"/>
</dbReference>
<reference evidence="2 3" key="1">
    <citation type="submission" date="2014-06" db="EMBL/GenBank/DDBJ databases">
        <authorList>
            <consortium name="DOE Joint Genome Institute"/>
            <person name="Kuo A."/>
            <person name="Kohler A."/>
            <person name="Nagy L.G."/>
            <person name="Floudas D."/>
            <person name="Copeland A."/>
            <person name="Barry K.W."/>
            <person name="Cichocki N."/>
            <person name="Veneault-Fourrey C."/>
            <person name="LaButti K."/>
            <person name="Lindquist E.A."/>
            <person name="Lipzen A."/>
            <person name="Lundell T."/>
            <person name="Morin E."/>
            <person name="Murat C."/>
            <person name="Sun H."/>
            <person name="Tunlid A."/>
            <person name="Henrissat B."/>
            <person name="Grigoriev I.V."/>
            <person name="Hibbett D.S."/>
            <person name="Martin F."/>
            <person name="Nordberg H.P."/>
            <person name="Cantor M.N."/>
            <person name="Hua S.X."/>
        </authorList>
    </citation>
    <scope>NUCLEOTIDE SEQUENCE [LARGE SCALE GENOMIC DNA]</scope>
    <source>
        <strain evidence="2 3">ATCC 200175</strain>
    </source>
</reference>
<dbReference type="GO" id="GO:0005506">
    <property type="term" value="F:iron ion binding"/>
    <property type="evidence" value="ECO:0007669"/>
    <property type="project" value="InterPro"/>
</dbReference>
<gene>
    <name evidence="2" type="ORF">PAXINDRAFT_89269</name>
</gene>
<dbReference type="InterPro" id="IPR036396">
    <property type="entry name" value="Cyt_P450_sf"/>
</dbReference>
<dbReference type="EMBL" id="KN819683">
    <property type="protein sequence ID" value="KIJ08177.1"/>
    <property type="molecule type" value="Genomic_DNA"/>
</dbReference>
<dbReference type="AlphaFoldDB" id="A0A0C9TK09"/>
<protein>
    <submittedName>
        <fullName evidence="2">Uncharacterized protein</fullName>
    </submittedName>
</protein>
<dbReference type="GO" id="GO:0016705">
    <property type="term" value="F:oxidoreductase activity, acting on paired donors, with incorporation or reduction of molecular oxygen"/>
    <property type="evidence" value="ECO:0007669"/>
    <property type="project" value="InterPro"/>
</dbReference>
<feature type="region of interest" description="Disordered" evidence="1">
    <location>
        <begin position="30"/>
        <end position="55"/>
    </location>
</feature>
<feature type="non-terminal residue" evidence="2">
    <location>
        <position position="1"/>
    </location>
</feature>
<dbReference type="Proteomes" id="UP000053647">
    <property type="component" value="Unassembled WGS sequence"/>
</dbReference>
<reference evidence="3" key="2">
    <citation type="submission" date="2015-01" db="EMBL/GenBank/DDBJ databases">
        <title>Evolutionary Origins and Diversification of the Mycorrhizal Mutualists.</title>
        <authorList>
            <consortium name="DOE Joint Genome Institute"/>
            <consortium name="Mycorrhizal Genomics Consortium"/>
            <person name="Kohler A."/>
            <person name="Kuo A."/>
            <person name="Nagy L.G."/>
            <person name="Floudas D."/>
            <person name="Copeland A."/>
            <person name="Barry K.W."/>
            <person name="Cichocki N."/>
            <person name="Veneault-Fourrey C."/>
            <person name="LaButti K."/>
            <person name="Lindquist E.A."/>
            <person name="Lipzen A."/>
            <person name="Lundell T."/>
            <person name="Morin E."/>
            <person name="Murat C."/>
            <person name="Riley R."/>
            <person name="Ohm R."/>
            <person name="Sun H."/>
            <person name="Tunlid A."/>
            <person name="Henrissat B."/>
            <person name="Grigoriev I.V."/>
            <person name="Hibbett D.S."/>
            <person name="Martin F."/>
        </authorList>
    </citation>
    <scope>NUCLEOTIDE SEQUENCE [LARGE SCALE GENOMIC DNA]</scope>
    <source>
        <strain evidence="3">ATCC 200175</strain>
    </source>
</reference>